<protein>
    <submittedName>
        <fullName evidence="7">E3 ubiquitin-protein ligase RNF4</fullName>
    </submittedName>
</protein>
<dbReference type="Proteomes" id="UP000242188">
    <property type="component" value="Unassembled WGS sequence"/>
</dbReference>
<dbReference type="PROSITE" id="PS00518">
    <property type="entry name" value="ZF_RING_1"/>
    <property type="match status" value="1"/>
</dbReference>
<keyword evidence="3" id="KW-0862">Zinc</keyword>
<evidence type="ECO:0000313" key="7">
    <source>
        <dbReference type="EMBL" id="OWF38419.1"/>
    </source>
</evidence>
<evidence type="ECO:0000313" key="8">
    <source>
        <dbReference type="Proteomes" id="UP000242188"/>
    </source>
</evidence>
<evidence type="ECO:0000256" key="5">
    <source>
        <dbReference type="SAM" id="MobiDB-lite"/>
    </source>
</evidence>
<evidence type="ECO:0000256" key="1">
    <source>
        <dbReference type="ARBA" id="ARBA00022723"/>
    </source>
</evidence>
<reference evidence="7 8" key="1">
    <citation type="journal article" date="2017" name="Nat. Ecol. Evol.">
        <title>Scallop genome provides insights into evolution of bilaterian karyotype and development.</title>
        <authorList>
            <person name="Wang S."/>
            <person name="Zhang J."/>
            <person name="Jiao W."/>
            <person name="Li J."/>
            <person name="Xun X."/>
            <person name="Sun Y."/>
            <person name="Guo X."/>
            <person name="Huan P."/>
            <person name="Dong B."/>
            <person name="Zhang L."/>
            <person name="Hu X."/>
            <person name="Sun X."/>
            <person name="Wang J."/>
            <person name="Zhao C."/>
            <person name="Wang Y."/>
            <person name="Wang D."/>
            <person name="Huang X."/>
            <person name="Wang R."/>
            <person name="Lv J."/>
            <person name="Li Y."/>
            <person name="Zhang Z."/>
            <person name="Liu B."/>
            <person name="Lu W."/>
            <person name="Hui Y."/>
            <person name="Liang J."/>
            <person name="Zhou Z."/>
            <person name="Hou R."/>
            <person name="Li X."/>
            <person name="Liu Y."/>
            <person name="Li H."/>
            <person name="Ning X."/>
            <person name="Lin Y."/>
            <person name="Zhao L."/>
            <person name="Xing Q."/>
            <person name="Dou J."/>
            <person name="Li Y."/>
            <person name="Mao J."/>
            <person name="Guo H."/>
            <person name="Dou H."/>
            <person name="Li T."/>
            <person name="Mu C."/>
            <person name="Jiang W."/>
            <person name="Fu Q."/>
            <person name="Fu X."/>
            <person name="Miao Y."/>
            <person name="Liu J."/>
            <person name="Yu Q."/>
            <person name="Li R."/>
            <person name="Liao H."/>
            <person name="Li X."/>
            <person name="Kong Y."/>
            <person name="Jiang Z."/>
            <person name="Chourrout D."/>
            <person name="Li R."/>
            <person name="Bao Z."/>
        </authorList>
    </citation>
    <scope>NUCLEOTIDE SEQUENCE [LARGE SCALE GENOMIC DNA]</scope>
    <source>
        <strain evidence="7 8">PY_sf001</strain>
    </source>
</reference>
<keyword evidence="8" id="KW-1185">Reference proteome</keyword>
<dbReference type="Pfam" id="PF13639">
    <property type="entry name" value="zf-RING_2"/>
    <property type="match status" value="1"/>
</dbReference>
<feature type="region of interest" description="Disordered" evidence="5">
    <location>
        <begin position="1"/>
        <end position="22"/>
    </location>
</feature>
<dbReference type="SUPFAM" id="SSF57850">
    <property type="entry name" value="RING/U-box"/>
    <property type="match status" value="1"/>
</dbReference>
<name>A0A210PPI9_MIZYE</name>
<dbReference type="InterPro" id="IPR017907">
    <property type="entry name" value="Znf_RING_CS"/>
</dbReference>
<dbReference type="InterPro" id="IPR013083">
    <property type="entry name" value="Znf_RING/FYVE/PHD"/>
</dbReference>
<dbReference type="AlphaFoldDB" id="A0A210PPI9"/>
<dbReference type="InterPro" id="IPR001841">
    <property type="entry name" value="Znf_RING"/>
</dbReference>
<organism evidence="7 8">
    <name type="scientific">Mizuhopecten yessoensis</name>
    <name type="common">Japanese scallop</name>
    <name type="synonym">Patinopecten yessoensis</name>
    <dbReference type="NCBI Taxonomy" id="6573"/>
    <lineage>
        <taxon>Eukaryota</taxon>
        <taxon>Metazoa</taxon>
        <taxon>Spiralia</taxon>
        <taxon>Lophotrochozoa</taxon>
        <taxon>Mollusca</taxon>
        <taxon>Bivalvia</taxon>
        <taxon>Autobranchia</taxon>
        <taxon>Pteriomorphia</taxon>
        <taxon>Pectinida</taxon>
        <taxon>Pectinoidea</taxon>
        <taxon>Pectinidae</taxon>
        <taxon>Mizuhopecten</taxon>
    </lineage>
</organism>
<proteinExistence type="predicted"/>
<evidence type="ECO:0000256" key="4">
    <source>
        <dbReference type="PROSITE-ProRule" id="PRU00175"/>
    </source>
</evidence>
<dbReference type="EMBL" id="NEDP02005567">
    <property type="protein sequence ID" value="OWF38419.1"/>
    <property type="molecule type" value="Genomic_DNA"/>
</dbReference>
<dbReference type="PROSITE" id="PS50089">
    <property type="entry name" value="ZF_RING_2"/>
    <property type="match status" value="1"/>
</dbReference>
<comment type="caution">
    <text evidence="7">The sequence shown here is derived from an EMBL/GenBank/DDBJ whole genome shotgun (WGS) entry which is preliminary data.</text>
</comment>
<dbReference type="SMART" id="SM00184">
    <property type="entry name" value="RING"/>
    <property type="match status" value="1"/>
</dbReference>
<keyword evidence="2 4" id="KW-0863">Zinc-finger</keyword>
<dbReference type="GO" id="GO:0045944">
    <property type="term" value="P:positive regulation of transcription by RNA polymerase II"/>
    <property type="evidence" value="ECO:0007669"/>
    <property type="project" value="TreeGrafter"/>
</dbReference>
<dbReference type="PANTHER" id="PTHR23041">
    <property type="entry name" value="RING FINGER DOMAIN-CONTAINING"/>
    <property type="match status" value="1"/>
</dbReference>
<sequence length="195" mass="21536">MSSRVREDRSRARRHQRKRPQEAVLGRRPIHSRVIVNDDQNANDVQIVATRPNRSCIDLTDDTENDFIDLTSPTVLTAPAFNSTADESVLFVGAEAALDLSGDLILEEANEDDILAEALPELDDSAASLPGGRKITCPICLDSAERITRNGNRLSSTVCGHIFCELCIQSAIRAQKCCPTCRKKLTLKQIHPIFI</sequence>
<evidence type="ECO:0000259" key="6">
    <source>
        <dbReference type="PROSITE" id="PS50089"/>
    </source>
</evidence>
<dbReference type="Gene3D" id="3.30.40.10">
    <property type="entry name" value="Zinc/RING finger domain, C3HC4 (zinc finger)"/>
    <property type="match status" value="1"/>
</dbReference>
<feature type="compositionally biased region" description="Basic and acidic residues" evidence="5">
    <location>
        <begin position="1"/>
        <end position="10"/>
    </location>
</feature>
<evidence type="ECO:0000256" key="2">
    <source>
        <dbReference type="ARBA" id="ARBA00022771"/>
    </source>
</evidence>
<dbReference type="STRING" id="6573.A0A210PPI9"/>
<gene>
    <name evidence="7" type="ORF">KP79_PYT17745</name>
</gene>
<dbReference type="GO" id="GO:0008270">
    <property type="term" value="F:zinc ion binding"/>
    <property type="evidence" value="ECO:0007669"/>
    <property type="project" value="UniProtKB-KW"/>
</dbReference>
<accession>A0A210PPI9</accession>
<keyword evidence="1" id="KW-0479">Metal-binding</keyword>
<dbReference type="InterPro" id="IPR047134">
    <property type="entry name" value="RNF4"/>
</dbReference>
<dbReference type="OrthoDB" id="6105938at2759"/>
<dbReference type="PANTHER" id="PTHR23041:SF78">
    <property type="entry name" value="E3 UBIQUITIN-PROTEIN LIGASE RNF4"/>
    <property type="match status" value="1"/>
</dbReference>
<feature type="domain" description="RING-type" evidence="6">
    <location>
        <begin position="137"/>
        <end position="182"/>
    </location>
</feature>
<evidence type="ECO:0000256" key="3">
    <source>
        <dbReference type="ARBA" id="ARBA00022833"/>
    </source>
</evidence>